<dbReference type="Gene3D" id="1.10.530.40">
    <property type="match status" value="1"/>
</dbReference>
<evidence type="ECO:0000313" key="6">
    <source>
        <dbReference type="Proteomes" id="UP000736373"/>
    </source>
</evidence>
<dbReference type="RefSeq" id="WP_187635776.1">
    <property type="nucleotide sequence ID" value="NZ_VZQQ01000015.1"/>
</dbReference>
<reference evidence="5 6" key="1">
    <citation type="submission" date="2019-09" db="EMBL/GenBank/DDBJ databases">
        <title>Paraburkholderia podalyriae sp. nov., A South African Podalyria-associated rhizobium.</title>
        <authorList>
            <person name="Mavima L."/>
            <person name="Beukes C.W."/>
            <person name="Palmer M."/>
            <person name="De Meyer S.E."/>
            <person name="James E.K."/>
            <person name="Maluk M."/>
            <person name="Avontuur J.R."/>
            <person name="Chan W.Y."/>
            <person name="Venter S.N."/>
            <person name="Steenkamp E.T."/>
        </authorList>
    </citation>
    <scope>NUCLEOTIDE SEQUENCE [LARGE SCALE GENOMIC DNA]</scope>
    <source>
        <strain evidence="5 6">WC7.3b</strain>
    </source>
</reference>
<dbReference type="EMBL" id="VZQQ01000015">
    <property type="protein sequence ID" value="MBC8748733.1"/>
    <property type="molecule type" value="Genomic_DNA"/>
</dbReference>
<dbReference type="PANTHER" id="PTHR38107">
    <property type="match status" value="1"/>
</dbReference>
<keyword evidence="2 4" id="KW-0081">Bacteriolytic enzyme</keyword>
<sequence>MSDALGAALTDTNPNSLVILQSDRIGKPWHVSPDGLSFTAVWESGALNGVYRGHQVTEGFILKAYRDNVGIPTVGCGHRIVPADRIEVGQVISLERARAFRRRNVTEVERRLNAGVKVPLFQFEYDALVSIVYNCGSGDGASEIIRKVNTGHYDDMHGFILTYRVGTNRGVKNRRIAEARLFVSGVYDASH</sequence>
<evidence type="ECO:0000256" key="4">
    <source>
        <dbReference type="RuleBase" id="RU003788"/>
    </source>
</evidence>
<evidence type="ECO:0000256" key="2">
    <source>
        <dbReference type="ARBA" id="ARBA00022638"/>
    </source>
</evidence>
<comment type="caution">
    <text evidence="5">The sequence shown here is derived from an EMBL/GenBank/DDBJ whole genome shotgun (WGS) entry which is preliminary data.</text>
</comment>
<keyword evidence="6" id="KW-1185">Reference proteome</keyword>
<keyword evidence="1 4" id="KW-0929">Antimicrobial</keyword>
<dbReference type="PANTHER" id="PTHR38107:SF3">
    <property type="entry name" value="LYSOZYME RRRD-RELATED"/>
    <property type="match status" value="1"/>
</dbReference>
<comment type="catalytic activity">
    <reaction evidence="4">
        <text>Hydrolysis of (1-&gt;4)-beta-linkages between N-acetylmuramic acid and N-acetyl-D-glucosamine residues in a peptidoglycan and between N-acetyl-D-glucosamine residues in chitodextrins.</text>
        <dbReference type="EC" id="3.2.1.17"/>
    </reaction>
</comment>
<dbReference type="Proteomes" id="UP000736373">
    <property type="component" value="Unassembled WGS sequence"/>
</dbReference>
<dbReference type="InterPro" id="IPR033907">
    <property type="entry name" value="Endolysin_autolysin"/>
</dbReference>
<evidence type="ECO:0000256" key="3">
    <source>
        <dbReference type="ARBA" id="ARBA00023200"/>
    </source>
</evidence>
<keyword evidence="4" id="KW-0326">Glycosidase</keyword>
<dbReference type="SUPFAM" id="SSF53955">
    <property type="entry name" value="Lysozyme-like"/>
    <property type="match status" value="1"/>
</dbReference>
<accession>A0ABR7PR25</accession>
<comment type="similarity">
    <text evidence="4">Belongs to the glycosyl hydrolase 24 family.</text>
</comment>
<dbReference type="InterPro" id="IPR051018">
    <property type="entry name" value="Bacteriophage_GH24"/>
</dbReference>
<evidence type="ECO:0000256" key="1">
    <source>
        <dbReference type="ARBA" id="ARBA00022529"/>
    </source>
</evidence>
<dbReference type="InterPro" id="IPR002196">
    <property type="entry name" value="Glyco_hydro_24"/>
</dbReference>
<keyword evidence="3" id="KW-1035">Host cytoplasm</keyword>
<dbReference type="CDD" id="cd00737">
    <property type="entry name" value="lyz_endolysin_autolysin"/>
    <property type="match status" value="1"/>
</dbReference>
<evidence type="ECO:0000313" key="5">
    <source>
        <dbReference type="EMBL" id="MBC8748733.1"/>
    </source>
</evidence>
<dbReference type="EC" id="3.2.1.17" evidence="4"/>
<gene>
    <name evidence="5" type="ORF">F6X42_19690</name>
</gene>
<dbReference type="Pfam" id="PF00959">
    <property type="entry name" value="Phage_lysozyme"/>
    <property type="match status" value="1"/>
</dbReference>
<protein>
    <recommendedName>
        <fullName evidence="4">Lysozyme</fullName>
        <ecNumber evidence="4">3.2.1.17</ecNumber>
    </recommendedName>
</protein>
<dbReference type="InterPro" id="IPR023346">
    <property type="entry name" value="Lysozyme-like_dom_sf"/>
</dbReference>
<proteinExistence type="inferred from homology"/>
<keyword evidence="4" id="KW-0378">Hydrolase</keyword>
<name>A0ABR7PR25_9BURK</name>
<organism evidence="5 6">
    <name type="scientific">Paraburkholderia podalyriae</name>
    <dbReference type="NCBI Taxonomy" id="1938811"/>
    <lineage>
        <taxon>Bacteria</taxon>
        <taxon>Pseudomonadati</taxon>
        <taxon>Pseudomonadota</taxon>
        <taxon>Betaproteobacteria</taxon>
        <taxon>Burkholderiales</taxon>
        <taxon>Burkholderiaceae</taxon>
        <taxon>Paraburkholderia</taxon>
    </lineage>
</organism>
<dbReference type="InterPro" id="IPR023347">
    <property type="entry name" value="Lysozyme_dom_sf"/>
</dbReference>